<dbReference type="Proteomes" id="UP000630353">
    <property type="component" value="Unassembled WGS sequence"/>
</dbReference>
<dbReference type="InterPro" id="IPR006311">
    <property type="entry name" value="TAT_signal"/>
</dbReference>
<dbReference type="NCBIfam" id="TIGR01409">
    <property type="entry name" value="TAT_signal_seq"/>
    <property type="match status" value="1"/>
</dbReference>
<dbReference type="GO" id="GO:0008121">
    <property type="term" value="F:quinol-cytochrome-c reductase activity"/>
    <property type="evidence" value="ECO:0007669"/>
    <property type="project" value="InterPro"/>
</dbReference>
<keyword evidence="5" id="KW-1185">Reference proteome</keyword>
<dbReference type="InterPro" id="IPR019470">
    <property type="entry name" value="Ubiq_cytC_Rdtase_Fe-S_su_TAT"/>
</dbReference>
<evidence type="ECO:0000256" key="1">
    <source>
        <dbReference type="ARBA" id="ARBA00010651"/>
    </source>
</evidence>
<feature type="domain" description="Ubiquitinol-cytochrome C reductase Fe-S subunit TAT signal" evidence="3">
    <location>
        <begin position="25"/>
        <end position="51"/>
    </location>
</feature>
<dbReference type="Gene3D" id="1.20.5.510">
    <property type="entry name" value="Single helix bin"/>
    <property type="match status" value="1"/>
</dbReference>
<evidence type="ECO:0000259" key="3">
    <source>
        <dbReference type="Pfam" id="PF10399"/>
    </source>
</evidence>
<reference evidence="4" key="1">
    <citation type="journal article" date="2014" name="Int. J. Syst. Evol. Microbiol.">
        <title>Complete genome sequence of Corynebacterium casei LMG S-19264T (=DSM 44701T), isolated from a smear-ripened cheese.</title>
        <authorList>
            <consortium name="US DOE Joint Genome Institute (JGI-PGF)"/>
            <person name="Walter F."/>
            <person name="Albersmeier A."/>
            <person name="Kalinowski J."/>
            <person name="Ruckert C."/>
        </authorList>
    </citation>
    <scope>NUCLEOTIDE SEQUENCE</scope>
    <source>
        <strain evidence="4">KCTC 42651</strain>
    </source>
</reference>
<proteinExistence type="inferred from homology"/>
<name>A0A918XPX3_9PROT</name>
<dbReference type="InterPro" id="IPR014177">
    <property type="entry name" value="Formate_DH_TAT-contain"/>
</dbReference>
<sequence>MPVPAEVGGGLVEEHDMKDRKDDQTVSARRDFLKLSTLGVAAAGAAAAIAPAKPVEAAEPEGSGYRETAHVRTYYETARF</sequence>
<feature type="region of interest" description="Disordered" evidence="2">
    <location>
        <begin position="1"/>
        <end position="24"/>
    </location>
</feature>
<dbReference type="EMBL" id="BMZS01000003">
    <property type="protein sequence ID" value="GHD45770.1"/>
    <property type="molecule type" value="Genomic_DNA"/>
</dbReference>
<dbReference type="NCBIfam" id="TIGR02811">
    <property type="entry name" value="formate_TAT"/>
    <property type="match status" value="1"/>
</dbReference>
<organism evidence="4 5">
    <name type="scientific">Thalassobaculum fulvum</name>
    <dbReference type="NCBI Taxonomy" id="1633335"/>
    <lineage>
        <taxon>Bacteria</taxon>
        <taxon>Pseudomonadati</taxon>
        <taxon>Pseudomonadota</taxon>
        <taxon>Alphaproteobacteria</taxon>
        <taxon>Rhodospirillales</taxon>
        <taxon>Thalassobaculaceae</taxon>
        <taxon>Thalassobaculum</taxon>
    </lineage>
</organism>
<gene>
    <name evidence="4" type="ORF">GCM10017083_14210</name>
</gene>
<comment type="similarity">
    <text evidence="1">Belongs to the Rieske iron-sulfur protein family.</text>
</comment>
<evidence type="ECO:0000256" key="2">
    <source>
        <dbReference type="SAM" id="MobiDB-lite"/>
    </source>
</evidence>
<evidence type="ECO:0000313" key="4">
    <source>
        <dbReference type="EMBL" id="GHD45770.1"/>
    </source>
</evidence>
<evidence type="ECO:0000313" key="5">
    <source>
        <dbReference type="Proteomes" id="UP000630353"/>
    </source>
</evidence>
<protein>
    <recommendedName>
        <fullName evidence="3">Ubiquitinol-cytochrome C reductase Fe-S subunit TAT signal domain-containing protein</fullName>
    </recommendedName>
</protein>
<feature type="compositionally biased region" description="Basic and acidic residues" evidence="2">
    <location>
        <begin position="12"/>
        <end position="24"/>
    </location>
</feature>
<reference evidence="4" key="2">
    <citation type="submission" date="2020-09" db="EMBL/GenBank/DDBJ databases">
        <authorList>
            <person name="Sun Q."/>
            <person name="Kim S."/>
        </authorList>
    </citation>
    <scope>NUCLEOTIDE SEQUENCE</scope>
    <source>
        <strain evidence="4">KCTC 42651</strain>
    </source>
</reference>
<accession>A0A918XPX3</accession>
<dbReference type="AlphaFoldDB" id="A0A918XPX3"/>
<dbReference type="PROSITE" id="PS51318">
    <property type="entry name" value="TAT"/>
    <property type="match status" value="1"/>
</dbReference>
<dbReference type="InterPro" id="IPR019546">
    <property type="entry name" value="TAT_signal_bac_arc"/>
</dbReference>
<comment type="caution">
    <text evidence="4">The sequence shown here is derived from an EMBL/GenBank/DDBJ whole genome shotgun (WGS) entry which is preliminary data.</text>
</comment>
<dbReference type="Pfam" id="PF10399">
    <property type="entry name" value="UCR_Fe-S_N"/>
    <property type="match status" value="1"/>
</dbReference>